<reference evidence="1" key="1">
    <citation type="submission" date="2020-03" db="EMBL/GenBank/DDBJ databases">
        <title>A high-quality chromosome-level genome assembly of a woody plant with both climbing and erect habits, Rhamnella rubrinervis.</title>
        <authorList>
            <person name="Lu Z."/>
            <person name="Yang Y."/>
            <person name="Zhu X."/>
            <person name="Sun Y."/>
        </authorList>
    </citation>
    <scope>NUCLEOTIDE SEQUENCE</scope>
    <source>
        <strain evidence="1">BYM</strain>
        <tissue evidence="1">Leaf</tissue>
    </source>
</reference>
<evidence type="ECO:0000313" key="1">
    <source>
        <dbReference type="EMBL" id="KAF3438022.1"/>
    </source>
</evidence>
<accession>A0A8K0E756</accession>
<evidence type="ECO:0000313" key="2">
    <source>
        <dbReference type="Proteomes" id="UP000796880"/>
    </source>
</evidence>
<dbReference type="EMBL" id="VOIH02000009">
    <property type="protein sequence ID" value="KAF3438022.1"/>
    <property type="molecule type" value="Genomic_DNA"/>
</dbReference>
<dbReference type="Proteomes" id="UP000796880">
    <property type="component" value="Unassembled WGS sequence"/>
</dbReference>
<protein>
    <submittedName>
        <fullName evidence="1">Uncharacterized protein</fullName>
    </submittedName>
</protein>
<comment type="caution">
    <text evidence="1">The sequence shown here is derived from an EMBL/GenBank/DDBJ whole genome shotgun (WGS) entry which is preliminary data.</text>
</comment>
<organism evidence="1 2">
    <name type="scientific">Rhamnella rubrinervis</name>
    <dbReference type="NCBI Taxonomy" id="2594499"/>
    <lineage>
        <taxon>Eukaryota</taxon>
        <taxon>Viridiplantae</taxon>
        <taxon>Streptophyta</taxon>
        <taxon>Embryophyta</taxon>
        <taxon>Tracheophyta</taxon>
        <taxon>Spermatophyta</taxon>
        <taxon>Magnoliopsida</taxon>
        <taxon>eudicotyledons</taxon>
        <taxon>Gunneridae</taxon>
        <taxon>Pentapetalae</taxon>
        <taxon>rosids</taxon>
        <taxon>fabids</taxon>
        <taxon>Rosales</taxon>
        <taxon>Rhamnaceae</taxon>
        <taxon>rhamnoid group</taxon>
        <taxon>Rhamneae</taxon>
        <taxon>Rhamnella</taxon>
    </lineage>
</organism>
<keyword evidence="2" id="KW-1185">Reference proteome</keyword>
<name>A0A8K0E756_9ROSA</name>
<sequence>MLSISACSRALGIGLPTNDCSTCLCPTWLKTQLKAFAFLTFFLHSSIATGKNNLNPSTLLEEALDQLGKFGVKLSTKDLVHLSLISPKILCALKRLENSFKSDLWKAVEQLMFITRNEKVSSSLVGFLLSLKDHVTAASGNNGRKAKGSNASSFFRSKEMHVGLSP</sequence>
<proteinExistence type="predicted"/>
<dbReference type="AlphaFoldDB" id="A0A8K0E756"/>
<gene>
    <name evidence="1" type="ORF">FNV43_RR20778</name>
</gene>